<evidence type="ECO:0000313" key="9">
    <source>
        <dbReference type="Proteomes" id="UP000051660"/>
    </source>
</evidence>
<evidence type="ECO:0000256" key="6">
    <source>
        <dbReference type="SAM" id="MobiDB-lite"/>
    </source>
</evidence>
<dbReference type="GO" id="GO:0020037">
    <property type="term" value="F:heme binding"/>
    <property type="evidence" value="ECO:0007669"/>
    <property type="project" value="InterPro"/>
</dbReference>
<dbReference type="GO" id="GO:0016705">
    <property type="term" value="F:oxidoreductase activity, acting on paired donors, with incorporation or reduction of molecular oxygen"/>
    <property type="evidence" value="ECO:0007669"/>
    <property type="project" value="InterPro"/>
</dbReference>
<comment type="caution">
    <text evidence="8">The sequence shown here is derived from an EMBL/GenBank/DDBJ whole genome shotgun (WGS) entry which is preliminary data.</text>
</comment>
<evidence type="ECO:0000313" key="8">
    <source>
        <dbReference type="EMBL" id="KRR26168.1"/>
    </source>
</evidence>
<dbReference type="PANTHER" id="PTHR30521">
    <property type="entry name" value="DEFERROCHELATASE/PEROXIDASE"/>
    <property type="match status" value="1"/>
</dbReference>
<dbReference type="GO" id="GO:0004601">
    <property type="term" value="F:peroxidase activity"/>
    <property type="evidence" value="ECO:0007669"/>
    <property type="project" value="UniProtKB-KW"/>
</dbReference>
<accession>A0A0R3N1C4</accession>
<feature type="domain" description="Dyp-type peroxidase C-terminal" evidence="7">
    <location>
        <begin position="515"/>
        <end position="653"/>
    </location>
</feature>
<dbReference type="InterPro" id="IPR006314">
    <property type="entry name" value="Dyp_peroxidase"/>
</dbReference>
<evidence type="ECO:0000256" key="3">
    <source>
        <dbReference type="ARBA" id="ARBA00022723"/>
    </source>
</evidence>
<dbReference type="OrthoDB" id="236246at2"/>
<protein>
    <recommendedName>
        <fullName evidence="7">Dyp-type peroxidase C-terminal domain-containing protein</fullName>
    </recommendedName>
</protein>
<evidence type="ECO:0000256" key="4">
    <source>
        <dbReference type="ARBA" id="ARBA00023002"/>
    </source>
</evidence>
<dbReference type="SUPFAM" id="SSF54909">
    <property type="entry name" value="Dimeric alpha+beta barrel"/>
    <property type="match status" value="1"/>
</dbReference>
<evidence type="ECO:0000256" key="1">
    <source>
        <dbReference type="ARBA" id="ARBA00001970"/>
    </source>
</evidence>
<dbReference type="Pfam" id="PF20628">
    <property type="entry name" value="Dyp_perox_C"/>
    <property type="match status" value="1"/>
</dbReference>
<dbReference type="GO" id="GO:0004497">
    <property type="term" value="F:monooxygenase activity"/>
    <property type="evidence" value="ECO:0007669"/>
    <property type="project" value="InterPro"/>
</dbReference>
<name>A0A0R3N1C4_9BRAD</name>
<dbReference type="EMBL" id="LLYB01000047">
    <property type="protein sequence ID" value="KRR26168.1"/>
    <property type="molecule type" value="Genomic_DNA"/>
</dbReference>
<dbReference type="RefSeq" id="WP_057857260.1">
    <property type="nucleotide sequence ID" value="NZ_LLYB01000047.1"/>
</dbReference>
<dbReference type="GO" id="GO:0005506">
    <property type="term" value="F:iron ion binding"/>
    <property type="evidence" value="ECO:0007669"/>
    <property type="project" value="InterPro"/>
</dbReference>
<comment type="cofactor">
    <cofactor evidence="1">
        <name>heme b</name>
        <dbReference type="ChEBI" id="CHEBI:60344"/>
    </cofactor>
</comment>
<keyword evidence="3" id="KW-0479">Metal-binding</keyword>
<dbReference type="GO" id="GO:0005829">
    <property type="term" value="C:cytosol"/>
    <property type="evidence" value="ECO:0007669"/>
    <property type="project" value="TreeGrafter"/>
</dbReference>
<reference evidence="8 9" key="1">
    <citation type="submission" date="2014-03" db="EMBL/GenBank/DDBJ databases">
        <title>Bradyrhizobium valentinum sp. nov., isolated from effective nodules of Lupinus mariae-josephae, a lupine endemic of basic-lime soils in Eastern Spain.</title>
        <authorList>
            <person name="Duran D."/>
            <person name="Rey L."/>
            <person name="Navarro A."/>
            <person name="Busquets A."/>
            <person name="Imperial J."/>
            <person name="Ruiz-Argueso T."/>
        </authorList>
    </citation>
    <scope>NUCLEOTIDE SEQUENCE [LARGE SCALE GENOMIC DNA]</scope>
    <source>
        <strain evidence="8 9">CCBAU 23086</strain>
    </source>
</reference>
<evidence type="ECO:0000256" key="2">
    <source>
        <dbReference type="ARBA" id="ARBA00022559"/>
    </source>
</evidence>
<dbReference type="SUPFAM" id="SSF48264">
    <property type="entry name" value="Cytochrome P450"/>
    <property type="match status" value="1"/>
</dbReference>
<sequence>MQIDPQSKSKSLLGVSDLTLVATIKSGLIPALDSRTYESRLRLLLKTLNSLRVSSLEAEPTPLIGDAVDRIRALHSFRLAIIGEDTPRRLLLSVAFDGGWEPYMRRIWRDLGPLLDVIFCNCEGYLDSYGHNYPAYAGWVRSAQVETQFFYNASPLTVSDLHYLRRKVAADLHGTGDERPDNSALDSEQADSNLILEEALPALTALYRLTDVYPPLAKDGDFLLRAAMHLLGHRARQLIKTAPQKGRNPTERAALSWFSNAQSRLPSSPAAAQISRDNVQGGIIEEYKGATHACLLLVALKDSAAARDMLAYLEPEIKRTAAATRGRPSKAPLVNLGFTFQGLALAGMPNGTLELLPFEFREGMAARASILGDRLYNHPTRWSLPERNWPRMCEPARVELTSVHAIVQFTYTGPSGGWKDFANDRHPLAEVVAEFDGKLSSKGVQILSVQHMQRFLASRNDRPRGHFNFVDGISQPTLEAPQQADTYSDEVVPGDLLLGYENSLGDPPLAGTLWDDSTFLVVRKLRQDVKALNDVLEKSEDPKSTMAKFMGRTSNGEILVEDETIKDRKGNDFNYSKDPQGRACPFQSHMRRANPRGSRDDILTVPRIMRRGMSYGPPFEKSPEAERGLFFMAYNASIAEQFEVIQAWLSGSNSSDRNTYSALRDPFLGVPQEGDPHRFVFYDKNGEEKFVELPPDKPIVKLEWGLYAFVPSIKAIAELKDIADVAARTKEGADGHHRKTKEDQRSIQRAVLARKGAEVIAKLRLAEQYKGFDFAAEQWKIVLEDFYARMSRTSEVVWAAIRELHGGALRTPYGVLVCSKKLVDEVFHNQGSRYTVTGYAERMRASFGEIYLGKDDDGLSTSKYRAEACPANKAIMAVKVQDAFKSAFEHTKQALRFLVQPPDAETKLEVKDIVDDILARISNEWFGVPDGTHVVRGGWHWDWKPDDPPTCPGHFHSPSRYMFQPNPGPEATLFGQQHGQALYAAVGQRLEAQRNFLFRMVYGGRRGILGNALSDAFSTDPALLTSTLIGVMMGFLPTVDGNIRGALFEWVSDRSLWDHQLAYLADETKSPLERACRILMPPLERALLLHPVPELAWRTALVQHSLGPVEVHPGDRIVVSIVSATQECLINDDDDGLYLIFGGNRRKKGHHPTHACPGYDMAIGVMLGMLAGLLGSTRLRPTMSPLQLAVSLRKGD</sequence>
<feature type="region of interest" description="Disordered" evidence="6">
    <location>
        <begin position="569"/>
        <end position="599"/>
    </location>
</feature>
<keyword evidence="2" id="KW-0575">Peroxidase</keyword>
<dbReference type="Proteomes" id="UP000051660">
    <property type="component" value="Unassembled WGS sequence"/>
</dbReference>
<evidence type="ECO:0000256" key="5">
    <source>
        <dbReference type="ARBA" id="ARBA00023004"/>
    </source>
</evidence>
<keyword evidence="5" id="KW-0408">Iron</keyword>
<dbReference type="AlphaFoldDB" id="A0A0R3N1C4"/>
<organism evidence="8 9">
    <name type="scientific">Bradyrhizobium lablabi</name>
    <dbReference type="NCBI Taxonomy" id="722472"/>
    <lineage>
        <taxon>Bacteria</taxon>
        <taxon>Pseudomonadati</taxon>
        <taxon>Pseudomonadota</taxon>
        <taxon>Alphaproteobacteria</taxon>
        <taxon>Hyphomicrobiales</taxon>
        <taxon>Nitrobacteraceae</taxon>
        <taxon>Bradyrhizobium</taxon>
    </lineage>
</organism>
<dbReference type="InterPro" id="IPR011008">
    <property type="entry name" value="Dimeric_a/b-barrel"/>
</dbReference>
<dbReference type="PROSITE" id="PS51404">
    <property type="entry name" value="DYP_PEROXIDASE"/>
    <property type="match status" value="1"/>
</dbReference>
<gene>
    <name evidence="8" type="ORF">CQ14_21005</name>
</gene>
<evidence type="ECO:0000259" key="7">
    <source>
        <dbReference type="Pfam" id="PF20628"/>
    </source>
</evidence>
<dbReference type="Gene3D" id="1.10.630.10">
    <property type="entry name" value="Cytochrome P450"/>
    <property type="match status" value="1"/>
</dbReference>
<dbReference type="InterPro" id="IPR036396">
    <property type="entry name" value="Cyt_P450_sf"/>
</dbReference>
<proteinExistence type="predicted"/>
<keyword evidence="4" id="KW-0560">Oxidoreductase</keyword>
<dbReference type="PANTHER" id="PTHR30521:SF5">
    <property type="entry name" value="BLR4509 PROTEIN"/>
    <property type="match status" value="1"/>
</dbReference>
<dbReference type="InterPro" id="IPR048328">
    <property type="entry name" value="Dyp_perox_C"/>
</dbReference>